<sequence length="150" mass="15131">MGFIRFFMVLAATFAAVTAAPASPATLLARQSSNDCGSSSFVNQSSGGSPTVSDCQALADKFSNQVGQRSLSGGSQVTVDSSGTCGFGAQGNTNTEGAIYFIGNQDAADIINSAIQQFGSTGVVGAEGKMSCQALVLGGNADVNWAVFHT</sequence>
<evidence type="ECO:0000313" key="4">
    <source>
        <dbReference type="Proteomes" id="UP000799772"/>
    </source>
</evidence>
<reference evidence="3" key="1">
    <citation type="journal article" date="2020" name="Stud. Mycol.">
        <title>101 Dothideomycetes genomes: a test case for predicting lifestyles and emergence of pathogens.</title>
        <authorList>
            <person name="Haridas S."/>
            <person name="Albert R."/>
            <person name="Binder M."/>
            <person name="Bloem J."/>
            <person name="Labutti K."/>
            <person name="Salamov A."/>
            <person name="Andreopoulos B."/>
            <person name="Baker S."/>
            <person name="Barry K."/>
            <person name="Bills G."/>
            <person name="Bluhm B."/>
            <person name="Cannon C."/>
            <person name="Castanera R."/>
            <person name="Culley D."/>
            <person name="Daum C."/>
            <person name="Ezra D."/>
            <person name="Gonzalez J."/>
            <person name="Henrissat B."/>
            <person name="Kuo A."/>
            <person name="Liang C."/>
            <person name="Lipzen A."/>
            <person name="Lutzoni F."/>
            <person name="Magnuson J."/>
            <person name="Mondo S."/>
            <person name="Nolan M."/>
            <person name="Ohm R."/>
            <person name="Pangilinan J."/>
            <person name="Park H.-J."/>
            <person name="Ramirez L."/>
            <person name="Alfaro M."/>
            <person name="Sun H."/>
            <person name="Tritt A."/>
            <person name="Yoshinaga Y."/>
            <person name="Zwiers L.-H."/>
            <person name="Turgeon B."/>
            <person name="Goodwin S."/>
            <person name="Spatafora J."/>
            <person name="Crous P."/>
            <person name="Grigoriev I."/>
        </authorList>
    </citation>
    <scope>NUCLEOTIDE SEQUENCE</scope>
    <source>
        <strain evidence="3">CBS 133067</strain>
    </source>
</reference>
<dbReference type="Pfam" id="PF14856">
    <property type="entry name" value="Hce2"/>
    <property type="match status" value="1"/>
</dbReference>
<dbReference type="AlphaFoldDB" id="A0A9P4I4X9"/>
<feature type="domain" description="Ecp2 effector protein-like" evidence="2">
    <location>
        <begin position="35"/>
        <end position="132"/>
    </location>
</feature>
<dbReference type="InterPro" id="IPR029226">
    <property type="entry name" value="Ecp2-like"/>
</dbReference>
<dbReference type="OrthoDB" id="4833509at2759"/>
<feature type="signal peptide" evidence="1">
    <location>
        <begin position="1"/>
        <end position="19"/>
    </location>
</feature>
<proteinExistence type="predicted"/>
<organism evidence="3 4">
    <name type="scientific">Rhizodiscina lignyota</name>
    <dbReference type="NCBI Taxonomy" id="1504668"/>
    <lineage>
        <taxon>Eukaryota</taxon>
        <taxon>Fungi</taxon>
        <taxon>Dikarya</taxon>
        <taxon>Ascomycota</taxon>
        <taxon>Pezizomycotina</taxon>
        <taxon>Dothideomycetes</taxon>
        <taxon>Pleosporomycetidae</taxon>
        <taxon>Aulographales</taxon>
        <taxon>Rhizodiscinaceae</taxon>
        <taxon>Rhizodiscina</taxon>
    </lineage>
</organism>
<accession>A0A9P4I4X9</accession>
<dbReference type="EMBL" id="ML978132">
    <property type="protein sequence ID" value="KAF2095060.1"/>
    <property type="molecule type" value="Genomic_DNA"/>
</dbReference>
<keyword evidence="4" id="KW-1185">Reference proteome</keyword>
<keyword evidence="1" id="KW-0732">Signal</keyword>
<dbReference type="Proteomes" id="UP000799772">
    <property type="component" value="Unassembled WGS sequence"/>
</dbReference>
<gene>
    <name evidence="3" type="ORF">NA57DRAFT_59812</name>
</gene>
<evidence type="ECO:0000259" key="2">
    <source>
        <dbReference type="Pfam" id="PF14856"/>
    </source>
</evidence>
<feature type="chain" id="PRO_5040334004" description="Ecp2 effector protein-like domain-containing protein" evidence="1">
    <location>
        <begin position="20"/>
        <end position="150"/>
    </location>
</feature>
<evidence type="ECO:0000313" key="3">
    <source>
        <dbReference type="EMBL" id="KAF2095060.1"/>
    </source>
</evidence>
<protein>
    <recommendedName>
        <fullName evidence="2">Ecp2 effector protein-like domain-containing protein</fullName>
    </recommendedName>
</protein>
<evidence type="ECO:0000256" key="1">
    <source>
        <dbReference type="SAM" id="SignalP"/>
    </source>
</evidence>
<comment type="caution">
    <text evidence="3">The sequence shown here is derived from an EMBL/GenBank/DDBJ whole genome shotgun (WGS) entry which is preliminary data.</text>
</comment>
<name>A0A9P4I4X9_9PEZI</name>